<keyword evidence="5 6" id="KW-0472">Membrane</keyword>
<dbReference type="PANTHER" id="PTHR31272">
    <property type="entry name" value="CYTOCHROME C-TYPE BIOGENESIS PROTEIN HI_1454-RELATED"/>
    <property type="match status" value="1"/>
</dbReference>
<keyword evidence="3 6" id="KW-0812">Transmembrane</keyword>
<feature type="transmembrane region" description="Helical" evidence="6">
    <location>
        <begin position="157"/>
        <end position="185"/>
    </location>
</feature>
<evidence type="ECO:0000256" key="3">
    <source>
        <dbReference type="ARBA" id="ARBA00022692"/>
    </source>
</evidence>
<keyword evidence="9" id="KW-1185">Reference proteome</keyword>
<dbReference type="RefSeq" id="WP_309955387.1">
    <property type="nucleotide sequence ID" value="NZ_JAVDUJ010000001.1"/>
</dbReference>
<dbReference type="InterPro" id="IPR003834">
    <property type="entry name" value="Cyt_c_assmbl_TM_dom"/>
</dbReference>
<evidence type="ECO:0000256" key="6">
    <source>
        <dbReference type="SAM" id="Phobius"/>
    </source>
</evidence>
<organism evidence="8 9">
    <name type="scientific">Arcanobacterium hippocoleae</name>
    <dbReference type="NCBI Taxonomy" id="149017"/>
    <lineage>
        <taxon>Bacteria</taxon>
        <taxon>Bacillati</taxon>
        <taxon>Actinomycetota</taxon>
        <taxon>Actinomycetes</taxon>
        <taxon>Actinomycetales</taxon>
        <taxon>Actinomycetaceae</taxon>
        <taxon>Arcanobacterium</taxon>
    </lineage>
</organism>
<name>A0ABU1T1A1_9ACTO</name>
<feature type="transmembrane region" description="Helical" evidence="6">
    <location>
        <begin position="197"/>
        <end position="224"/>
    </location>
</feature>
<dbReference type="Pfam" id="PF02683">
    <property type="entry name" value="DsbD_TM"/>
    <property type="match status" value="1"/>
</dbReference>
<sequence length="252" mass="27019">MLSVVLAFAAGFITFVSPCFLPIVPVFIGQLMGERTQQLSRKGACLNAVCFMLGFSIVFIAIWISIGLIGLVAGRYVEIFRIIGGVVLVLIGLHVARLIRIPLLDKYYRGDLKTPAAIRNGVLRSGLMGVVFGAGWTPCIGPILGGILAFASQSETAFAGAFLMLAYCIGLGVPIVLVAIGAVDVRARFGFFKKYHALIEVITGILIVVIGILMITNLFARIAFFPGADLTMLGYGFGESGFISAGWFREME</sequence>
<dbReference type="InterPro" id="IPR051790">
    <property type="entry name" value="Cytochrome_c-biogenesis_DsbD"/>
</dbReference>
<feature type="transmembrane region" description="Helical" evidence="6">
    <location>
        <begin position="79"/>
        <end position="99"/>
    </location>
</feature>
<dbReference type="EMBL" id="JAVDUJ010000001">
    <property type="protein sequence ID" value="MDR6939065.1"/>
    <property type="molecule type" value="Genomic_DNA"/>
</dbReference>
<feature type="transmembrane region" description="Helical" evidence="6">
    <location>
        <begin position="127"/>
        <end position="151"/>
    </location>
</feature>
<accession>A0ABU1T1A1</accession>
<reference evidence="8 9" key="1">
    <citation type="submission" date="2023-07" db="EMBL/GenBank/DDBJ databases">
        <title>Sequencing the genomes of 1000 actinobacteria strains.</title>
        <authorList>
            <person name="Klenk H.-P."/>
        </authorList>
    </citation>
    <scope>NUCLEOTIDE SEQUENCE [LARGE SCALE GENOMIC DNA]</scope>
    <source>
        <strain evidence="8 9">DSM 15539</strain>
    </source>
</reference>
<dbReference type="Proteomes" id="UP001266099">
    <property type="component" value="Unassembled WGS sequence"/>
</dbReference>
<evidence type="ECO:0000313" key="9">
    <source>
        <dbReference type="Proteomes" id="UP001266099"/>
    </source>
</evidence>
<evidence type="ECO:0000313" key="8">
    <source>
        <dbReference type="EMBL" id="MDR6939065.1"/>
    </source>
</evidence>
<feature type="transmembrane region" description="Helical" evidence="6">
    <location>
        <begin position="49"/>
        <end position="73"/>
    </location>
</feature>
<protein>
    <submittedName>
        <fullName evidence="8">Cytochrome c-type biogenesis protein</fullName>
    </submittedName>
</protein>
<comment type="caution">
    <text evidence="8">The sequence shown here is derived from an EMBL/GenBank/DDBJ whole genome shotgun (WGS) entry which is preliminary data.</text>
</comment>
<comment type="subcellular location">
    <subcellularLocation>
        <location evidence="1">Membrane</location>
        <topology evidence="1">Multi-pass membrane protein</topology>
    </subcellularLocation>
</comment>
<dbReference type="PANTHER" id="PTHR31272:SF4">
    <property type="entry name" value="CYTOCHROME C-TYPE BIOGENESIS PROTEIN HI_1454-RELATED"/>
    <property type="match status" value="1"/>
</dbReference>
<evidence type="ECO:0000256" key="4">
    <source>
        <dbReference type="ARBA" id="ARBA00022989"/>
    </source>
</evidence>
<proteinExistence type="inferred from homology"/>
<gene>
    <name evidence="8" type="ORF">J2S36_000608</name>
</gene>
<keyword evidence="4 6" id="KW-1133">Transmembrane helix</keyword>
<evidence type="ECO:0000256" key="2">
    <source>
        <dbReference type="ARBA" id="ARBA00006143"/>
    </source>
</evidence>
<comment type="similarity">
    <text evidence="2">Belongs to the DsbD family.</text>
</comment>
<evidence type="ECO:0000259" key="7">
    <source>
        <dbReference type="Pfam" id="PF02683"/>
    </source>
</evidence>
<feature type="domain" description="Cytochrome C biogenesis protein transmembrane" evidence="7">
    <location>
        <begin position="3"/>
        <end position="217"/>
    </location>
</feature>
<evidence type="ECO:0000256" key="5">
    <source>
        <dbReference type="ARBA" id="ARBA00023136"/>
    </source>
</evidence>
<evidence type="ECO:0000256" key="1">
    <source>
        <dbReference type="ARBA" id="ARBA00004141"/>
    </source>
</evidence>
<feature type="transmembrane region" description="Helical" evidence="6">
    <location>
        <begin position="6"/>
        <end position="28"/>
    </location>
</feature>